<dbReference type="AlphaFoldDB" id="W4QL16"/>
<dbReference type="Pfam" id="PF04471">
    <property type="entry name" value="Mrr_cat"/>
    <property type="match status" value="1"/>
</dbReference>
<gene>
    <name evidence="3" type="ORF">JCM9152_4348</name>
</gene>
<sequence>MAESRSKRMDTVNGAVGGLIMITGLAIVFYFNLSYHYFIGVIVASVVFGSLAMRAVPDMRKKENKNKNPYIGFKQTKKDQTVKRSNPNILRDEHTIMTLPLEQLSWREIEELCYMYFKSNRYKPRKTPEGADGGIDLVIFNRHHNTDIAIQIKHYKKDNNIGVNYIRELDSARKNYGCVLAEFITTSKFTRQARLEADKRKITCKDIEWFNRKVLPWREKQLMKKHGS</sequence>
<dbReference type="Gene3D" id="3.40.1350.10">
    <property type="match status" value="1"/>
</dbReference>
<organism evidence="3 4">
    <name type="scientific">Halalkalibacter hemicellulosilyticusJCM 9152</name>
    <dbReference type="NCBI Taxonomy" id="1236971"/>
    <lineage>
        <taxon>Bacteria</taxon>
        <taxon>Bacillati</taxon>
        <taxon>Bacillota</taxon>
        <taxon>Bacilli</taxon>
        <taxon>Bacillales</taxon>
        <taxon>Bacillaceae</taxon>
        <taxon>Halalkalibacter</taxon>
    </lineage>
</organism>
<evidence type="ECO:0000256" key="1">
    <source>
        <dbReference type="SAM" id="Phobius"/>
    </source>
</evidence>
<evidence type="ECO:0000259" key="2">
    <source>
        <dbReference type="Pfam" id="PF04471"/>
    </source>
</evidence>
<dbReference type="OrthoDB" id="2964928at2"/>
<dbReference type="SUPFAM" id="SSF52980">
    <property type="entry name" value="Restriction endonuclease-like"/>
    <property type="match status" value="1"/>
</dbReference>
<keyword evidence="1" id="KW-1133">Transmembrane helix</keyword>
<keyword evidence="1" id="KW-0472">Membrane</keyword>
<accession>W4QL16</accession>
<reference evidence="3" key="1">
    <citation type="journal article" date="2014" name="Genome Announc.">
        <title>Draft Genome Sequences of Three Alkaliphilic Bacillus Strains, Bacillus wakoensis JCM 9140T, Bacillus akibai JCM 9157T, and Bacillus hemicellulosilyticus JCM 9152T.</title>
        <authorList>
            <person name="Yuki M."/>
            <person name="Oshima K."/>
            <person name="Suda W."/>
            <person name="Oshida Y."/>
            <person name="Kitamura K."/>
            <person name="Iida T."/>
            <person name="Hattori M."/>
            <person name="Ohkuma M."/>
        </authorList>
    </citation>
    <scope>NUCLEOTIDE SEQUENCE [LARGE SCALE GENOMIC DNA]</scope>
    <source>
        <strain evidence="3">JCM 9152</strain>
    </source>
</reference>
<dbReference type="InterPro" id="IPR011856">
    <property type="entry name" value="tRNA_endonuc-like_dom_sf"/>
</dbReference>
<keyword evidence="1" id="KW-0812">Transmembrane</keyword>
<evidence type="ECO:0000313" key="3">
    <source>
        <dbReference type="EMBL" id="GAE32781.1"/>
    </source>
</evidence>
<comment type="caution">
    <text evidence="3">The sequence shown here is derived from an EMBL/GenBank/DDBJ whole genome shotgun (WGS) entry which is preliminary data.</text>
</comment>
<dbReference type="GO" id="GO:0009307">
    <property type="term" value="P:DNA restriction-modification system"/>
    <property type="evidence" value="ECO:0007669"/>
    <property type="project" value="InterPro"/>
</dbReference>
<feature type="domain" description="Restriction endonuclease type IV Mrr" evidence="2">
    <location>
        <begin position="101"/>
        <end position="206"/>
    </location>
</feature>
<dbReference type="PANTHER" id="PTHR30015:SF7">
    <property type="entry name" value="TYPE IV METHYL-DIRECTED RESTRICTION ENZYME ECOKMRR"/>
    <property type="match status" value="1"/>
</dbReference>
<keyword evidence="4" id="KW-1185">Reference proteome</keyword>
<protein>
    <recommendedName>
        <fullName evidence="2">Restriction endonuclease type IV Mrr domain-containing protein</fullName>
    </recommendedName>
</protein>
<dbReference type="InterPro" id="IPR011335">
    <property type="entry name" value="Restrct_endonuc-II-like"/>
</dbReference>
<proteinExistence type="predicted"/>
<dbReference type="RefSeq" id="WP_035347308.1">
    <property type="nucleotide sequence ID" value="NZ_BAUU01000051.1"/>
</dbReference>
<dbReference type="GO" id="GO:0003677">
    <property type="term" value="F:DNA binding"/>
    <property type="evidence" value="ECO:0007669"/>
    <property type="project" value="InterPro"/>
</dbReference>
<evidence type="ECO:0000313" key="4">
    <source>
        <dbReference type="Proteomes" id="UP000018895"/>
    </source>
</evidence>
<feature type="transmembrane region" description="Helical" evidence="1">
    <location>
        <begin position="12"/>
        <end position="31"/>
    </location>
</feature>
<dbReference type="GO" id="GO:0015666">
    <property type="term" value="F:restriction endodeoxyribonuclease activity"/>
    <property type="evidence" value="ECO:0007669"/>
    <property type="project" value="TreeGrafter"/>
</dbReference>
<dbReference type="PANTHER" id="PTHR30015">
    <property type="entry name" value="MRR RESTRICTION SYSTEM PROTEIN"/>
    <property type="match status" value="1"/>
</dbReference>
<dbReference type="Proteomes" id="UP000018895">
    <property type="component" value="Unassembled WGS sequence"/>
</dbReference>
<feature type="transmembrane region" description="Helical" evidence="1">
    <location>
        <begin position="37"/>
        <end position="56"/>
    </location>
</feature>
<dbReference type="InterPro" id="IPR052906">
    <property type="entry name" value="Type_IV_Methyl-Rstrct_Enzyme"/>
</dbReference>
<name>W4QL16_9BACI</name>
<dbReference type="InterPro" id="IPR007560">
    <property type="entry name" value="Restrct_endonuc_IV_Mrr"/>
</dbReference>
<dbReference type="STRING" id="1236971.JCM9152_4348"/>
<dbReference type="EMBL" id="BAUU01000051">
    <property type="protein sequence ID" value="GAE32781.1"/>
    <property type="molecule type" value="Genomic_DNA"/>
</dbReference>